<proteinExistence type="predicted"/>
<evidence type="ECO:0000313" key="2">
    <source>
        <dbReference type="EMBL" id="ORY49239.1"/>
    </source>
</evidence>
<dbReference type="AlphaFoldDB" id="A0A1Y2CQC3"/>
<keyword evidence="1" id="KW-0812">Transmembrane</keyword>
<dbReference type="Proteomes" id="UP000193920">
    <property type="component" value="Unassembled WGS sequence"/>
</dbReference>
<keyword evidence="1" id="KW-0472">Membrane</keyword>
<reference evidence="2 3" key="1">
    <citation type="submission" date="2016-08" db="EMBL/GenBank/DDBJ databases">
        <title>A Parts List for Fungal Cellulosomes Revealed by Comparative Genomics.</title>
        <authorList>
            <consortium name="DOE Joint Genome Institute"/>
            <person name="Haitjema C.H."/>
            <person name="Gilmore S.P."/>
            <person name="Henske J.K."/>
            <person name="Solomon K.V."/>
            <person name="De Groot R."/>
            <person name="Kuo A."/>
            <person name="Mondo S.J."/>
            <person name="Salamov A.A."/>
            <person name="Labutti K."/>
            <person name="Zhao Z."/>
            <person name="Chiniquy J."/>
            <person name="Barry K."/>
            <person name="Brewer H.M."/>
            <person name="Purvine S.O."/>
            <person name="Wright A.T."/>
            <person name="Boxma B."/>
            <person name="Van Alen T."/>
            <person name="Hackstein J.H."/>
            <person name="Baker S.E."/>
            <person name="Grigoriev I.V."/>
            <person name="O'Malley M.A."/>
        </authorList>
    </citation>
    <scope>NUCLEOTIDE SEQUENCE [LARGE SCALE GENOMIC DNA]</scope>
    <source>
        <strain evidence="2 3">G1</strain>
    </source>
</reference>
<dbReference type="OrthoDB" id="370884at2759"/>
<organism evidence="2 3">
    <name type="scientific">Neocallimastix californiae</name>
    <dbReference type="NCBI Taxonomy" id="1754190"/>
    <lineage>
        <taxon>Eukaryota</taxon>
        <taxon>Fungi</taxon>
        <taxon>Fungi incertae sedis</taxon>
        <taxon>Chytridiomycota</taxon>
        <taxon>Chytridiomycota incertae sedis</taxon>
        <taxon>Neocallimastigomycetes</taxon>
        <taxon>Neocallimastigales</taxon>
        <taxon>Neocallimastigaceae</taxon>
        <taxon>Neocallimastix</taxon>
    </lineage>
</organism>
<dbReference type="STRING" id="1754190.A0A1Y2CQC3"/>
<feature type="transmembrane region" description="Helical" evidence="1">
    <location>
        <begin position="77"/>
        <end position="98"/>
    </location>
</feature>
<evidence type="ECO:0000256" key="1">
    <source>
        <dbReference type="SAM" id="Phobius"/>
    </source>
</evidence>
<accession>A0A1Y2CQC3</accession>
<keyword evidence="1" id="KW-1133">Transmembrane helix</keyword>
<name>A0A1Y2CQC3_9FUNG</name>
<gene>
    <name evidence="2" type="ORF">LY90DRAFT_508714</name>
</gene>
<protein>
    <submittedName>
        <fullName evidence="2">Uncharacterized protein</fullName>
    </submittedName>
</protein>
<comment type="caution">
    <text evidence="2">The sequence shown here is derived from an EMBL/GenBank/DDBJ whole genome shotgun (WGS) entry which is preliminary data.</text>
</comment>
<sequence length="125" mass="14825">MNSPISFLGEFDSTILANQNKDVTKEFDEYRSKYIINNNKVLNNEYENYYPDQYLRCIGDLFFYGKVDHKNDFKCQFTNYILLIGSLIIVTVIGVKFLTAFQKTSRKDPEDHDKFVIYKVPYYNI</sequence>
<keyword evidence="3" id="KW-1185">Reference proteome</keyword>
<dbReference type="EMBL" id="MCOG01000100">
    <property type="protein sequence ID" value="ORY49239.1"/>
    <property type="molecule type" value="Genomic_DNA"/>
</dbReference>
<evidence type="ECO:0000313" key="3">
    <source>
        <dbReference type="Proteomes" id="UP000193920"/>
    </source>
</evidence>